<gene>
    <name evidence="2" type="ORF">HNS30_19365</name>
</gene>
<sequence>MARQGDSPMRLRITRFMPWAAVLGAACTVNDPVATLHSPDAGTDVPDAWAEHCADSGPPLLLGNPASGPLLCSGQLAETLFRRAACSCEGLSLSAPFAVDAFRSSLGPYAPGSTGGDVGVNGGLSANDRVTVGGSLQVGGVQLSSPLTVGGSLDSNASLSGPGTSATVAGDARVNGNVVLAGLTVGGVLTVPPEFSPGSAQASELRREPVPAVTPCDCAEGSRFDPAALIAHHTVDNDNAAIGLDPATLGDVTGERLLELPCGRFLLTRIAGSGHATLRIRGRTALFIPGGVDLVEALTVDVQPPGELDLFLAGGFVVSGQLTLGSATLPSRVRVYVAGTQALDISAGSTLAGNLYAPQAQLNLSGNAEVFGSLFVRHLEASGAVRIHHDADVLDAGAACPAH</sequence>
<dbReference type="InterPro" id="IPR055729">
    <property type="entry name" value="DUF7305"/>
</dbReference>
<evidence type="ECO:0000313" key="3">
    <source>
        <dbReference type="Proteomes" id="UP000528460"/>
    </source>
</evidence>
<reference evidence="2 3" key="1">
    <citation type="submission" date="2020-05" db="EMBL/GenBank/DDBJ databases">
        <authorList>
            <person name="Whitworth D."/>
        </authorList>
    </citation>
    <scope>NUCLEOTIDE SEQUENCE [LARGE SCALE GENOMIC DNA]</scope>
    <source>
        <strain evidence="2 3">CA046A</strain>
    </source>
</reference>
<dbReference type="AlphaFoldDB" id="A0A7Y4JU27"/>
<dbReference type="EMBL" id="JABFJW010000146">
    <property type="protein sequence ID" value="NOK11205.1"/>
    <property type="molecule type" value="Genomic_DNA"/>
</dbReference>
<dbReference type="PROSITE" id="PS51257">
    <property type="entry name" value="PROKAR_LIPOPROTEIN"/>
    <property type="match status" value="1"/>
</dbReference>
<dbReference type="Pfam" id="PF23981">
    <property type="entry name" value="DUF7305"/>
    <property type="match status" value="1"/>
</dbReference>
<proteinExistence type="predicted"/>
<evidence type="ECO:0000259" key="1">
    <source>
        <dbReference type="Pfam" id="PF23981"/>
    </source>
</evidence>
<protein>
    <recommendedName>
        <fullName evidence="1">DUF7305 domain-containing protein</fullName>
    </recommendedName>
</protein>
<dbReference type="Proteomes" id="UP000528460">
    <property type="component" value="Unassembled WGS sequence"/>
</dbReference>
<name>A0A7Y4JU27_9BACT</name>
<accession>A0A7Y4JU27</accession>
<evidence type="ECO:0000313" key="2">
    <source>
        <dbReference type="EMBL" id="NOK11205.1"/>
    </source>
</evidence>
<organism evidence="2 3">
    <name type="scientific">Corallococcus exercitus</name>
    <dbReference type="NCBI Taxonomy" id="2316736"/>
    <lineage>
        <taxon>Bacteria</taxon>
        <taxon>Pseudomonadati</taxon>
        <taxon>Myxococcota</taxon>
        <taxon>Myxococcia</taxon>
        <taxon>Myxococcales</taxon>
        <taxon>Cystobacterineae</taxon>
        <taxon>Myxococcaceae</taxon>
        <taxon>Corallococcus</taxon>
    </lineage>
</organism>
<comment type="caution">
    <text evidence="2">The sequence shown here is derived from an EMBL/GenBank/DDBJ whole genome shotgun (WGS) entry which is preliminary data.</text>
</comment>
<feature type="domain" description="DUF7305" evidence="1">
    <location>
        <begin position="282"/>
        <end position="392"/>
    </location>
</feature>